<feature type="compositionally biased region" description="Low complexity" evidence="1">
    <location>
        <begin position="368"/>
        <end position="380"/>
    </location>
</feature>
<dbReference type="GeneID" id="64662531"/>
<evidence type="ECO:0000313" key="2">
    <source>
        <dbReference type="EMBL" id="KAG1893767.1"/>
    </source>
</evidence>
<feature type="compositionally biased region" description="Polar residues" evidence="1">
    <location>
        <begin position="1"/>
        <end position="16"/>
    </location>
</feature>
<feature type="region of interest" description="Disordered" evidence="1">
    <location>
        <begin position="539"/>
        <end position="559"/>
    </location>
</feature>
<evidence type="ECO:0000256" key="1">
    <source>
        <dbReference type="SAM" id="MobiDB-lite"/>
    </source>
</evidence>
<evidence type="ECO:0000313" key="3">
    <source>
        <dbReference type="Proteomes" id="UP001195769"/>
    </source>
</evidence>
<dbReference type="RefSeq" id="XP_041219343.1">
    <property type="nucleotide sequence ID" value="XM_041368233.1"/>
</dbReference>
<protein>
    <submittedName>
        <fullName evidence="2">Uncharacterized protein</fullName>
    </submittedName>
</protein>
<feature type="compositionally biased region" description="Low complexity" evidence="1">
    <location>
        <begin position="403"/>
        <end position="422"/>
    </location>
</feature>
<accession>A0AAD4DU25</accession>
<feature type="compositionally biased region" description="Basic and acidic residues" evidence="1">
    <location>
        <begin position="423"/>
        <end position="450"/>
    </location>
</feature>
<feature type="compositionally biased region" description="Acidic residues" evidence="1">
    <location>
        <begin position="453"/>
        <end position="462"/>
    </location>
</feature>
<feature type="compositionally biased region" description="Polar residues" evidence="1">
    <location>
        <begin position="385"/>
        <end position="394"/>
    </location>
</feature>
<comment type="caution">
    <text evidence="2">The sequence shown here is derived from an EMBL/GenBank/DDBJ whole genome shotgun (WGS) entry which is preliminary data.</text>
</comment>
<feature type="region of interest" description="Disordered" evidence="1">
    <location>
        <begin position="356"/>
        <end position="527"/>
    </location>
</feature>
<feature type="compositionally biased region" description="Basic and acidic residues" evidence="1">
    <location>
        <begin position="600"/>
        <end position="612"/>
    </location>
</feature>
<reference evidence="2" key="1">
    <citation type="journal article" date="2020" name="New Phytol.">
        <title>Comparative genomics reveals dynamic genome evolution in host specialist ectomycorrhizal fungi.</title>
        <authorList>
            <person name="Lofgren L.A."/>
            <person name="Nguyen N.H."/>
            <person name="Vilgalys R."/>
            <person name="Ruytinx J."/>
            <person name="Liao H.L."/>
            <person name="Branco S."/>
            <person name="Kuo A."/>
            <person name="LaButti K."/>
            <person name="Lipzen A."/>
            <person name="Andreopoulos W."/>
            <person name="Pangilinan J."/>
            <person name="Riley R."/>
            <person name="Hundley H."/>
            <person name="Na H."/>
            <person name="Barry K."/>
            <person name="Grigoriev I.V."/>
            <person name="Stajich J.E."/>
            <person name="Kennedy P.G."/>
        </authorList>
    </citation>
    <scope>NUCLEOTIDE SEQUENCE</scope>
    <source>
        <strain evidence="2">FC203</strain>
    </source>
</reference>
<dbReference type="AlphaFoldDB" id="A0AAD4DU25"/>
<dbReference type="Proteomes" id="UP001195769">
    <property type="component" value="Unassembled WGS sequence"/>
</dbReference>
<proteinExistence type="predicted"/>
<keyword evidence="3" id="KW-1185">Reference proteome</keyword>
<sequence length="697" mass="78345">MSDHNSASDSESNKQPPANEEEVAVLQSYLEQWRSAAPSERKNILRAATMEAWTKAPVMSIVLSKARKATYETWFRNYAKAKKQGKPPIKMGQKWTERSVIDTLRKKELLKKIEDETDLKEAKETADEWNSEGVPDDVKVEIARKKGDDMIRHFASEMWNRSGIRVFVLSAWKDGESKVQVSGHDYNQEFGGAESFMKTQNWKVIEPEWDAYAASVFEGNVDENTIARKRGRQDNTYSLDIGDDGYPVIPACASMDLDTKKAVIRAFLTWHYRRCCGDPKVSVPWKYVIPRYKKIIPVQYLPEGHDLAEPSKLRQVHATELLRFWHSRQEEGEEHVFEFIGWWDNDSQDIVLATDRDGRVTSQARPITQTKKSSGSKQKQPGYHGQSTAGQSSGEKVKDNKPAAARRAGVKVVKSASSSSPRNKSEKSKNKLKSSEEDIHYTGMADDRSSGELSEDSDDDMLPPEKGRRMEGKNLLRGSQTRRHQAALMSSSDSESEVEQDVPSKAIAASDKHARKDMAPNIKARTPYISSMESRALVSRETAAVKQNAKGTARDRSKSGVVEAVIPPVRLVGPASWAGRSAPVNCDASASTRTATHTMPIERHLTGGEHARKERRKRPAEETLEESPAKWTRGRGMVKPVPENLTEPATKRPKKRVAEESMEGSPSKRTRSKTSDRPPTARMRKPNSRYAHDYVRT</sequence>
<dbReference type="EMBL" id="JABBWK010000091">
    <property type="protein sequence ID" value="KAG1893767.1"/>
    <property type="molecule type" value="Genomic_DNA"/>
</dbReference>
<gene>
    <name evidence="2" type="ORF">F5891DRAFT_1196004</name>
</gene>
<feature type="region of interest" description="Disordered" evidence="1">
    <location>
        <begin position="1"/>
        <end position="22"/>
    </location>
</feature>
<feature type="region of interest" description="Disordered" evidence="1">
    <location>
        <begin position="590"/>
        <end position="697"/>
    </location>
</feature>
<name>A0AAD4DU25_9AGAM</name>
<feature type="compositionally biased region" description="Basic and acidic residues" evidence="1">
    <location>
        <begin position="463"/>
        <end position="474"/>
    </location>
</feature>
<organism evidence="2 3">
    <name type="scientific">Suillus fuscotomentosus</name>
    <dbReference type="NCBI Taxonomy" id="1912939"/>
    <lineage>
        <taxon>Eukaryota</taxon>
        <taxon>Fungi</taxon>
        <taxon>Dikarya</taxon>
        <taxon>Basidiomycota</taxon>
        <taxon>Agaricomycotina</taxon>
        <taxon>Agaricomycetes</taxon>
        <taxon>Agaricomycetidae</taxon>
        <taxon>Boletales</taxon>
        <taxon>Suillineae</taxon>
        <taxon>Suillaceae</taxon>
        <taxon>Suillus</taxon>
    </lineage>
</organism>